<dbReference type="KEGG" id="hhb:Hhub_1420"/>
<organism evidence="3 4">
    <name type="scientific">Halobacterium hubeiense</name>
    <dbReference type="NCBI Taxonomy" id="1407499"/>
    <lineage>
        <taxon>Archaea</taxon>
        <taxon>Methanobacteriati</taxon>
        <taxon>Methanobacteriota</taxon>
        <taxon>Stenosarchaea group</taxon>
        <taxon>Halobacteria</taxon>
        <taxon>Halobacteriales</taxon>
        <taxon>Halobacteriaceae</taxon>
        <taxon>Halobacterium</taxon>
    </lineage>
</organism>
<evidence type="ECO:0000256" key="1">
    <source>
        <dbReference type="SAM" id="MobiDB-lite"/>
    </source>
</evidence>
<proteinExistence type="predicted"/>
<dbReference type="STRING" id="1407499.HHUB_1420"/>
<dbReference type="Proteomes" id="UP000066737">
    <property type="component" value="Chromosome I"/>
</dbReference>
<evidence type="ECO:0000313" key="4">
    <source>
        <dbReference type="Proteomes" id="UP000066737"/>
    </source>
</evidence>
<dbReference type="AlphaFoldDB" id="A0A0U5GYX2"/>
<dbReference type="Gene3D" id="1.20.58.60">
    <property type="match status" value="1"/>
</dbReference>
<feature type="compositionally biased region" description="Basic and acidic residues" evidence="1">
    <location>
        <begin position="127"/>
        <end position="142"/>
    </location>
</feature>
<feature type="compositionally biased region" description="Low complexity" evidence="1">
    <location>
        <begin position="108"/>
        <end position="126"/>
    </location>
</feature>
<dbReference type="SUPFAM" id="SSF46966">
    <property type="entry name" value="Spectrin repeat"/>
    <property type="match status" value="1"/>
</dbReference>
<protein>
    <recommendedName>
        <fullName evidence="2">DUF7310 domain-containing protein</fullName>
    </recommendedName>
</protein>
<sequence length="157" mass="17090">MSRDDLDERLRAVERAMTDGDAAVSDLSEAAAVHDRLDDVEAELADLAERLDALDATVQSLHGYVGDLEAVNERVQRRADAAREAVERLEAEQRRPPQRTPNAERADATASADSADATGTAATADTATHRDETTADAERFEAETEDDSLLDRVRESL</sequence>
<dbReference type="GeneID" id="26658111"/>
<gene>
    <name evidence="3" type="ORF">HHUB_1420</name>
</gene>
<reference evidence="4" key="1">
    <citation type="journal article" date="2016" name="Environ. Microbiol.">
        <title>The complete genome of a viable archaeum isolated from 123-million-year-old rock salt.</title>
        <authorList>
            <person name="Jaakkola S.T."/>
            <person name="Pfeiffer F."/>
            <person name="Ravantti J.J."/>
            <person name="Guo Q."/>
            <person name="Liu Y."/>
            <person name="Chen X."/>
            <person name="Ma H."/>
            <person name="Yang C."/>
            <person name="Oksanen H.M."/>
            <person name="Bamford D.H."/>
        </authorList>
    </citation>
    <scope>NUCLEOTIDE SEQUENCE</scope>
    <source>
        <strain evidence="4">JI20-1</strain>
    </source>
</reference>
<dbReference type="OrthoDB" id="206571at2157"/>
<accession>A0A0U5GYX2</accession>
<dbReference type="EMBL" id="LN831302">
    <property type="protein sequence ID" value="CQH48465.1"/>
    <property type="molecule type" value="Genomic_DNA"/>
</dbReference>
<dbReference type="RefSeq" id="WP_059055733.1">
    <property type="nucleotide sequence ID" value="NZ_CEML01000002.1"/>
</dbReference>
<feature type="compositionally biased region" description="Basic and acidic residues" evidence="1">
    <location>
        <begin position="82"/>
        <end position="95"/>
    </location>
</feature>
<feature type="domain" description="DUF7310" evidence="2">
    <location>
        <begin position="6"/>
        <end position="88"/>
    </location>
</feature>
<dbReference type="InterPro" id="IPR055734">
    <property type="entry name" value="DUF7310"/>
</dbReference>
<dbReference type="Pfam" id="PF23991">
    <property type="entry name" value="DUF7310"/>
    <property type="match status" value="1"/>
</dbReference>
<keyword evidence="4" id="KW-1185">Reference proteome</keyword>
<evidence type="ECO:0000259" key="2">
    <source>
        <dbReference type="Pfam" id="PF23991"/>
    </source>
</evidence>
<name>A0A0U5GYX2_9EURY</name>
<feature type="region of interest" description="Disordered" evidence="1">
    <location>
        <begin position="82"/>
        <end position="157"/>
    </location>
</feature>
<evidence type="ECO:0000313" key="3">
    <source>
        <dbReference type="EMBL" id="CQH48465.1"/>
    </source>
</evidence>